<organism evidence="1 2">
    <name type="scientific">Aquirufa nivalisilvae</name>
    <dbReference type="NCBI Taxonomy" id="2516557"/>
    <lineage>
        <taxon>Bacteria</taxon>
        <taxon>Pseudomonadati</taxon>
        <taxon>Bacteroidota</taxon>
        <taxon>Cytophagia</taxon>
        <taxon>Cytophagales</taxon>
        <taxon>Flectobacillaceae</taxon>
        <taxon>Aquirufa</taxon>
    </lineage>
</organism>
<evidence type="ECO:0000313" key="2">
    <source>
        <dbReference type="Proteomes" id="UP000245468"/>
    </source>
</evidence>
<dbReference type="RefSeq" id="WP_109322332.1">
    <property type="nucleotide sequence ID" value="NZ_CP029346.1"/>
</dbReference>
<dbReference type="SUPFAM" id="SSF54637">
    <property type="entry name" value="Thioesterase/thiol ester dehydrase-isomerase"/>
    <property type="match status" value="1"/>
</dbReference>
<dbReference type="InterPro" id="IPR029069">
    <property type="entry name" value="HotDog_dom_sf"/>
</dbReference>
<dbReference type="Pfam" id="PF13279">
    <property type="entry name" value="4HBT_2"/>
    <property type="match status" value="1"/>
</dbReference>
<evidence type="ECO:0000313" key="1">
    <source>
        <dbReference type="EMBL" id="AWL08588.1"/>
    </source>
</evidence>
<dbReference type="OrthoDB" id="9791529at2"/>
<evidence type="ECO:0008006" key="3">
    <source>
        <dbReference type="Google" id="ProtNLM"/>
    </source>
</evidence>
<gene>
    <name evidence="1" type="ORF">HME7025_00717</name>
</gene>
<reference evidence="2" key="1">
    <citation type="submission" date="2018-05" db="EMBL/GenBank/DDBJ databases">
        <title>Pseudarcicella sp. HME7025 Genome sequencing and assembly.</title>
        <authorList>
            <person name="Kim H."/>
            <person name="Kang H."/>
            <person name="Joh K."/>
        </authorList>
    </citation>
    <scope>NUCLEOTIDE SEQUENCE [LARGE SCALE GENOMIC DNA]</scope>
    <source>
        <strain evidence="2">HME7025</strain>
    </source>
</reference>
<sequence length="166" mass="19122">MTKTPSSSYIIRFNDCDLLGHLNNSRYLDYFMNAREDHLRDFYQVDLTSYFNHGLGWVVGGHEIAYIKPALYNEVVSIQSSLLYADSELLFLETIMMNKSQSHLKAIMRTKLVPISTQTGKKSQHPSDFMNWAKSIENEAINHEENLQVRLKQLLSTFKAKSNLAT</sequence>
<proteinExistence type="predicted"/>
<keyword evidence="2" id="KW-1185">Reference proteome</keyword>
<dbReference type="Gene3D" id="3.10.129.10">
    <property type="entry name" value="Hotdog Thioesterase"/>
    <property type="match status" value="1"/>
</dbReference>
<protein>
    <recommendedName>
        <fullName evidence="3">Acyl-CoA thioesterase</fullName>
    </recommendedName>
</protein>
<name>A0A2S2DTA4_9BACT</name>
<dbReference type="EMBL" id="CP029346">
    <property type="protein sequence ID" value="AWL08588.1"/>
    <property type="molecule type" value="Genomic_DNA"/>
</dbReference>
<accession>A0A2S2DTA4</accession>
<dbReference type="CDD" id="cd00586">
    <property type="entry name" value="4HBT"/>
    <property type="match status" value="1"/>
</dbReference>
<dbReference type="Proteomes" id="UP000245468">
    <property type="component" value="Chromosome"/>
</dbReference>
<dbReference type="KEGG" id="psez:HME7025_00717"/>
<dbReference type="AlphaFoldDB" id="A0A2S2DTA4"/>